<sequence length="138" mass="15691">MNSRLTWSSLQTSLARVVFPEPPIPEIPTTQRSSLPTIISLTLIFPNSNPTAELPSTTFSSTLLTASSTQPPPPTPILMFPKYCSRRRTELSTRSKRSAISKRVWWTSAMMWACMGPRRNFETVFSSLSIFLARWRLR</sequence>
<dbReference type="AlphaFoldDB" id="A0AAQ3RF64"/>
<reference evidence="1 2" key="1">
    <citation type="journal article" date="2023" name="Life. Sci Alliance">
        <title>Evolutionary insights into 3D genome organization and epigenetic landscape of Vigna mungo.</title>
        <authorList>
            <person name="Junaid A."/>
            <person name="Singh B."/>
            <person name="Bhatia S."/>
        </authorList>
    </citation>
    <scope>NUCLEOTIDE SEQUENCE [LARGE SCALE GENOMIC DNA]</scope>
    <source>
        <strain evidence="1">Urdbean</strain>
    </source>
</reference>
<name>A0AAQ3RF64_VIGMU</name>
<protein>
    <submittedName>
        <fullName evidence="1">Uncharacterized protein</fullName>
    </submittedName>
</protein>
<dbReference type="Proteomes" id="UP001374535">
    <property type="component" value="Chromosome 11"/>
</dbReference>
<evidence type="ECO:0000313" key="1">
    <source>
        <dbReference type="EMBL" id="WVY89440.1"/>
    </source>
</evidence>
<organism evidence="1 2">
    <name type="scientific">Vigna mungo</name>
    <name type="common">Black gram</name>
    <name type="synonym">Phaseolus mungo</name>
    <dbReference type="NCBI Taxonomy" id="3915"/>
    <lineage>
        <taxon>Eukaryota</taxon>
        <taxon>Viridiplantae</taxon>
        <taxon>Streptophyta</taxon>
        <taxon>Embryophyta</taxon>
        <taxon>Tracheophyta</taxon>
        <taxon>Spermatophyta</taxon>
        <taxon>Magnoliopsida</taxon>
        <taxon>eudicotyledons</taxon>
        <taxon>Gunneridae</taxon>
        <taxon>Pentapetalae</taxon>
        <taxon>rosids</taxon>
        <taxon>fabids</taxon>
        <taxon>Fabales</taxon>
        <taxon>Fabaceae</taxon>
        <taxon>Papilionoideae</taxon>
        <taxon>50 kb inversion clade</taxon>
        <taxon>NPAAA clade</taxon>
        <taxon>indigoferoid/millettioid clade</taxon>
        <taxon>Phaseoleae</taxon>
        <taxon>Vigna</taxon>
    </lineage>
</organism>
<accession>A0AAQ3RF64</accession>
<dbReference type="EMBL" id="CP144690">
    <property type="protein sequence ID" value="WVY89440.1"/>
    <property type="molecule type" value="Genomic_DNA"/>
</dbReference>
<evidence type="ECO:0000313" key="2">
    <source>
        <dbReference type="Proteomes" id="UP001374535"/>
    </source>
</evidence>
<proteinExistence type="predicted"/>
<keyword evidence="2" id="KW-1185">Reference proteome</keyword>
<gene>
    <name evidence="1" type="ORF">V8G54_034954</name>
</gene>